<evidence type="ECO:0000259" key="3">
    <source>
        <dbReference type="Pfam" id="PF09992"/>
    </source>
</evidence>
<dbReference type="RefSeq" id="WP_182299580.1">
    <property type="nucleotide sequence ID" value="NZ_CP041969.1"/>
</dbReference>
<dbReference type="Proteomes" id="UP000515679">
    <property type="component" value="Chromosome"/>
</dbReference>
<evidence type="ECO:0000256" key="1">
    <source>
        <dbReference type="SAM" id="SignalP"/>
    </source>
</evidence>
<accession>A0A7G5C2B2</accession>
<dbReference type="EMBL" id="CP041969">
    <property type="protein sequence ID" value="QMV43346.1"/>
    <property type="molecule type" value="Genomic_DNA"/>
</dbReference>
<dbReference type="InterPro" id="IPR018711">
    <property type="entry name" value="NAGPA"/>
</dbReference>
<dbReference type="PANTHER" id="PTHR40446">
    <property type="entry name" value="N-ACETYLGLUCOSAMINE-1-PHOSPHODIESTER ALPHA-N-ACETYLGLUCOSAMINIDASE"/>
    <property type="match status" value="1"/>
</dbReference>
<evidence type="ECO:0000313" key="5">
    <source>
        <dbReference type="Proteomes" id="UP000515679"/>
    </source>
</evidence>
<feature type="chain" id="PRO_5038492185" evidence="1">
    <location>
        <begin position="23"/>
        <end position="377"/>
    </location>
</feature>
<organism evidence="4 5">
    <name type="scientific">Cohnella cholangitidis</name>
    <dbReference type="NCBI Taxonomy" id="2598458"/>
    <lineage>
        <taxon>Bacteria</taxon>
        <taxon>Bacillati</taxon>
        <taxon>Bacillota</taxon>
        <taxon>Bacilli</taxon>
        <taxon>Bacillales</taxon>
        <taxon>Paenibacillaceae</taxon>
        <taxon>Cohnella</taxon>
    </lineage>
</organism>
<dbReference type="Pfam" id="PF07833">
    <property type="entry name" value="Cu_amine_oxidN1"/>
    <property type="match status" value="1"/>
</dbReference>
<evidence type="ECO:0000313" key="4">
    <source>
        <dbReference type="EMBL" id="QMV43346.1"/>
    </source>
</evidence>
<sequence>MKKIFSLILVSCLCFVSTSAASSVPKLFGYQVPKTGSLFVPTSALNDIGVNVKWNPSEQRIDLELGQTKLILTIGKKEAYVNGELVELTELPYSIRGVKYVPLRFVTEKLNLKREWNGDTASVSVIAGEQIAELPVIKQTVDPSKGKPILSEKRTFKVGRQSFSANMVTISLLHPKIRLGVALAHNEIGKVDDLNQMAKKNGAAVAINGSFFNAYTESDIKNPYGNVISGGEQKLKDLSDRRTIFTFDKNNLVKLVAGTDYRERYKEFVLEGAVQAGPRLVKDGKVSLNVVEEGFKDPKILTGGGARSAVGITRDHKLILITLGGATIPQLAEIMKQAGAYQAMNLDGGASSGLYVEGKYLTVPGRQISNAIIVKYE</sequence>
<dbReference type="PANTHER" id="PTHR40446:SF2">
    <property type="entry name" value="N-ACETYLGLUCOSAMINE-1-PHOSPHODIESTER ALPHA-N-ACETYLGLUCOSAMINIDASE"/>
    <property type="match status" value="1"/>
</dbReference>
<gene>
    <name evidence="4" type="ORF">FPL14_20840</name>
</gene>
<dbReference type="SUPFAM" id="SSF55383">
    <property type="entry name" value="Copper amine oxidase, domain N"/>
    <property type="match status" value="1"/>
</dbReference>
<dbReference type="KEGG" id="cchl:FPL14_20840"/>
<evidence type="ECO:0000259" key="2">
    <source>
        <dbReference type="Pfam" id="PF07833"/>
    </source>
</evidence>
<dbReference type="Pfam" id="PF09992">
    <property type="entry name" value="NAGPA"/>
    <property type="match status" value="1"/>
</dbReference>
<dbReference type="Gene3D" id="3.30.457.10">
    <property type="entry name" value="Copper amine oxidase-like, N-terminal domain"/>
    <property type="match status" value="1"/>
</dbReference>
<feature type="domain" description="Copper amine oxidase-like N-terminal" evidence="2">
    <location>
        <begin position="34"/>
        <end position="124"/>
    </location>
</feature>
<keyword evidence="1" id="KW-0732">Signal</keyword>
<dbReference type="InterPro" id="IPR036582">
    <property type="entry name" value="Mao_N_sf"/>
</dbReference>
<feature type="domain" description="Phosphodiester glycosidase" evidence="3">
    <location>
        <begin position="201"/>
        <end position="374"/>
    </location>
</feature>
<dbReference type="InterPro" id="IPR012854">
    <property type="entry name" value="Cu_amine_oxidase-like_N"/>
</dbReference>
<reference evidence="4 5" key="1">
    <citation type="submission" date="2019-07" db="EMBL/GenBank/DDBJ databases">
        <authorList>
            <person name="Kim J.K."/>
            <person name="Cheong H.-M."/>
            <person name="Choi Y."/>
            <person name="Hwang K.J."/>
            <person name="Lee S."/>
            <person name="Choi C."/>
        </authorList>
    </citation>
    <scope>NUCLEOTIDE SEQUENCE [LARGE SCALE GENOMIC DNA]</scope>
    <source>
        <strain evidence="4 5">KS 22</strain>
    </source>
</reference>
<protein>
    <submittedName>
        <fullName evidence="4">Copper amine oxidase</fullName>
    </submittedName>
</protein>
<name>A0A7G5C2B2_9BACL</name>
<proteinExistence type="predicted"/>
<feature type="signal peptide" evidence="1">
    <location>
        <begin position="1"/>
        <end position="22"/>
    </location>
</feature>
<dbReference type="AlphaFoldDB" id="A0A7G5C2B2"/>
<keyword evidence="5" id="KW-1185">Reference proteome</keyword>